<evidence type="ECO:0000313" key="1">
    <source>
        <dbReference type="EMBL" id="CCD01333.1"/>
    </source>
</evidence>
<evidence type="ECO:0000313" key="2">
    <source>
        <dbReference type="Proteomes" id="UP000007319"/>
    </source>
</evidence>
<keyword evidence="1" id="KW-0614">Plasmid</keyword>
<keyword evidence="2" id="KW-1185">Reference proteome</keyword>
<gene>
    <name evidence="1" type="ORF">AZOBR_p1180034</name>
</gene>
<organism evidence="1 2">
    <name type="scientific">Azospirillum baldaniorum</name>
    <dbReference type="NCBI Taxonomy" id="1064539"/>
    <lineage>
        <taxon>Bacteria</taxon>
        <taxon>Pseudomonadati</taxon>
        <taxon>Pseudomonadota</taxon>
        <taxon>Alphaproteobacteria</taxon>
        <taxon>Rhodospirillales</taxon>
        <taxon>Azospirillaceae</taxon>
        <taxon>Azospirillum</taxon>
    </lineage>
</organism>
<geneLocation type="plasmid" evidence="1 2">
    <name>AZOBR_p1</name>
</geneLocation>
<protein>
    <submittedName>
        <fullName evidence="1">Uncharacterized protein</fullName>
    </submittedName>
</protein>
<dbReference type="Proteomes" id="UP000007319">
    <property type="component" value="Plasmid AZOBR_p1"/>
</dbReference>
<dbReference type="KEGG" id="abs:AZOBR_p1180034"/>
<reference evidence="1 2" key="1">
    <citation type="journal article" date="2011" name="PLoS Genet.">
        <title>Azospirillum genomes reveal transition of bacteria from aquatic to terrestrial environments.</title>
        <authorList>
            <person name="Wisniewski-Dye F."/>
            <person name="Borziak K."/>
            <person name="Khalsa-Moyers G."/>
            <person name="Alexandre G."/>
            <person name="Sukharnikov L.O."/>
            <person name="Wuichet K."/>
            <person name="Hurst G.B."/>
            <person name="McDonald W.H."/>
            <person name="Robertson J.S."/>
            <person name="Barbe V."/>
            <person name="Calteau A."/>
            <person name="Rouy Z."/>
            <person name="Mangenot S."/>
            <person name="Prigent-Combaret C."/>
            <person name="Normand P."/>
            <person name="Boyer M."/>
            <person name="Siguier P."/>
            <person name="Dessaux Y."/>
            <person name="Elmerich C."/>
            <person name="Condemine G."/>
            <person name="Krishnen G."/>
            <person name="Kennedy I."/>
            <person name="Paterson A.H."/>
            <person name="Gonzalez V."/>
            <person name="Mavingui P."/>
            <person name="Zhulin I.B."/>
        </authorList>
    </citation>
    <scope>NUCLEOTIDE SEQUENCE [LARGE SCALE GENOMIC DNA]</scope>
    <source>
        <strain evidence="1 2">Sp245</strain>
    </source>
</reference>
<accession>A0A9P1NQ04</accession>
<dbReference type="EMBL" id="HE577328">
    <property type="protein sequence ID" value="CCD01333.1"/>
    <property type="molecule type" value="Genomic_DNA"/>
</dbReference>
<name>A0A9P1NQ04_9PROT</name>
<sequence length="23" mass="2568">MNSFGLLLFRLTEGIAYDSIIPP</sequence>
<proteinExistence type="predicted"/>
<dbReference type="AlphaFoldDB" id="A0A9P1NQ04"/>